<feature type="signal peptide" evidence="6">
    <location>
        <begin position="1"/>
        <end position="24"/>
    </location>
</feature>
<dbReference type="EC" id="3.4.14.-" evidence="6"/>
<sequence length="690" mass="76856">MQKKFLFLSLASLASLSTPAMSFAAEGMWTLDNLPITRLQAEYGFKPSAEWIKNTMLSSVKLPGCSGSFVSRDGLVMTNHHCASNCIEQLSTAKQNYVENGFLAKKREEEQVCPALELNRLEDISDVTDEIKKATAGLEGKEFKQAQNAINAKLTSACVGEDKEKTRCDIVDLYHGGRYHLYKYHRYADTRLVWAPEKSIAFFGGDPDNFNFPRYDLDITMLRVYENGKPAEIRNFFPFSKAGPQEGEMTFITGHPGSTQRQLTMAQLTSLRDIGLIDNLQHLAELRGVLTQYSKTSAEAARTADHLLFSTENSYKARTGRLKTLLDPEFIARKQAEEAALRSFVDSNPELRSKISGAWDAITRAQENYRQLHRISSMAEGAAAFSSEYFHIARNLVRAADEKLKSNADRLPEFTDARLPAVQQTVFSKAPIYPEFEKVKLSHSLSKMREDLGTNHAFVKQVLGKLSPEQLTDKLVGKTRLADIEYRKNLWNGGKEAIIQSDDPFIKLALAVDAESRNIRKRMEQEVQSVVQKNSELIAQARFLQTGTGAYPDATGTLRLSYGEVKGWESGGSMVNPFTNFAGAFEHETGAYPFALPASWHAAKSKLNLQQAYNFVTNNDIIGGNSGSPLINRNGEIVGLVFDGNIHSLGGAFWFDERSNRGVAIHSGGILEAMDKIYHAKELLKELSSK</sequence>
<dbReference type="GO" id="GO:0043171">
    <property type="term" value="P:peptide catabolic process"/>
    <property type="evidence" value="ECO:0007669"/>
    <property type="project" value="UniProtKB-UniRule"/>
</dbReference>
<name>A0A318JFY4_9BURK</name>
<proteinExistence type="inferred from homology"/>
<dbReference type="RefSeq" id="WP_110253788.1">
    <property type="nucleotide sequence ID" value="NZ_QJKB01000001.1"/>
</dbReference>
<dbReference type="GO" id="GO:0070009">
    <property type="term" value="F:serine-type aminopeptidase activity"/>
    <property type="evidence" value="ECO:0007669"/>
    <property type="project" value="UniProtKB-UniRule"/>
</dbReference>
<dbReference type="AlphaFoldDB" id="A0A318JFY4"/>
<gene>
    <name evidence="7" type="ORF">DFR42_101986</name>
</gene>
<evidence type="ECO:0000256" key="6">
    <source>
        <dbReference type="RuleBase" id="RU366067"/>
    </source>
</evidence>
<dbReference type="EMBL" id="QJKB01000001">
    <property type="protein sequence ID" value="PXX47407.1"/>
    <property type="molecule type" value="Genomic_DNA"/>
</dbReference>
<dbReference type="InterPro" id="IPR043504">
    <property type="entry name" value="Peptidase_S1_PA_chymotrypsin"/>
</dbReference>
<evidence type="ECO:0000256" key="3">
    <source>
        <dbReference type="ARBA" id="ARBA00022670"/>
    </source>
</evidence>
<reference evidence="7 8" key="1">
    <citation type="submission" date="2018-05" db="EMBL/GenBank/DDBJ databases">
        <title>Genomic Encyclopedia of Type Strains, Phase IV (KMG-IV): sequencing the most valuable type-strain genomes for metagenomic binning, comparative biology and taxonomic classification.</title>
        <authorList>
            <person name="Goeker M."/>
        </authorList>
    </citation>
    <scope>NUCLEOTIDE SEQUENCE [LARGE SCALE GENOMIC DNA]</scope>
    <source>
        <strain evidence="7 8">DSM 19792</strain>
    </source>
</reference>
<dbReference type="InterPro" id="IPR019500">
    <property type="entry name" value="Pep_S46"/>
</dbReference>
<dbReference type="PANTHER" id="PTHR38469">
    <property type="entry name" value="PERIPLASMIC PEPTIDASE SUBFAMILY S1B"/>
    <property type="match status" value="1"/>
</dbReference>
<comment type="caution">
    <text evidence="7">The sequence shown here is derived from an EMBL/GenBank/DDBJ whole genome shotgun (WGS) entry which is preliminary data.</text>
</comment>
<feature type="chain" id="PRO_5023155214" description="Dipeptidyl-peptidase" evidence="6">
    <location>
        <begin position="25"/>
        <end position="690"/>
    </location>
</feature>
<dbReference type="Pfam" id="PF10459">
    <property type="entry name" value="Peptidase_S46"/>
    <property type="match status" value="1"/>
</dbReference>
<evidence type="ECO:0000256" key="5">
    <source>
        <dbReference type="ARBA" id="ARBA00022801"/>
    </source>
</evidence>
<organism evidence="7 8">
    <name type="scientific">Undibacterium pigrum</name>
    <dbReference type="NCBI Taxonomy" id="401470"/>
    <lineage>
        <taxon>Bacteria</taxon>
        <taxon>Pseudomonadati</taxon>
        <taxon>Pseudomonadota</taxon>
        <taxon>Betaproteobacteria</taxon>
        <taxon>Burkholderiales</taxon>
        <taxon>Oxalobacteraceae</taxon>
        <taxon>Undibacterium</taxon>
    </lineage>
</organism>
<keyword evidence="3 6" id="KW-0645">Protease</keyword>
<dbReference type="GO" id="GO:0008239">
    <property type="term" value="F:dipeptidyl-peptidase activity"/>
    <property type="evidence" value="ECO:0007669"/>
    <property type="project" value="UniProtKB-UniRule"/>
</dbReference>
<dbReference type="SUPFAM" id="SSF50494">
    <property type="entry name" value="Trypsin-like serine proteases"/>
    <property type="match status" value="1"/>
</dbReference>
<dbReference type="Proteomes" id="UP000247792">
    <property type="component" value="Unassembled WGS sequence"/>
</dbReference>
<keyword evidence="4 6" id="KW-0732">Signal</keyword>
<keyword evidence="8" id="KW-1185">Reference proteome</keyword>
<dbReference type="OrthoDB" id="9805367at2"/>
<comment type="function">
    <text evidence="6">Catalyzes the removal of dipeptides from the N-terminus of oligopeptides.</text>
</comment>
<protein>
    <recommendedName>
        <fullName evidence="6">Dipeptidyl-peptidase</fullName>
        <ecNumber evidence="6">3.4.14.-</ecNumber>
    </recommendedName>
</protein>
<evidence type="ECO:0000313" key="8">
    <source>
        <dbReference type="Proteomes" id="UP000247792"/>
    </source>
</evidence>
<comment type="similarity">
    <text evidence="1 6">Belongs to the peptidase S46 family.</text>
</comment>
<evidence type="ECO:0000256" key="2">
    <source>
        <dbReference type="ARBA" id="ARBA00022438"/>
    </source>
</evidence>
<keyword evidence="5 6" id="KW-0378">Hydrolase</keyword>
<dbReference type="GO" id="GO:0006508">
    <property type="term" value="P:proteolysis"/>
    <property type="evidence" value="ECO:0007669"/>
    <property type="project" value="UniProtKB-KW"/>
</dbReference>
<dbReference type="InterPro" id="IPR009003">
    <property type="entry name" value="Peptidase_S1_PA"/>
</dbReference>
<evidence type="ECO:0000256" key="1">
    <source>
        <dbReference type="ARBA" id="ARBA00010491"/>
    </source>
</evidence>
<dbReference type="Gene3D" id="2.40.10.10">
    <property type="entry name" value="Trypsin-like serine proteases"/>
    <property type="match status" value="1"/>
</dbReference>
<evidence type="ECO:0000256" key="4">
    <source>
        <dbReference type="ARBA" id="ARBA00022729"/>
    </source>
</evidence>
<dbReference type="PANTHER" id="PTHR38469:SF1">
    <property type="entry name" value="PERIPLASMIC PEPTIDASE SUBFAMILY S1B"/>
    <property type="match status" value="1"/>
</dbReference>
<evidence type="ECO:0000313" key="7">
    <source>
        <dbReference type="EMBL" id="PXX47407.1"/>
    </source>
</evidence>
<accession>A0A318JFY4</accession>
<keyword evidence="2 6" id="KW-0031">Aminopeptidase</keyword>
<keyword evidence="6" id="KW-0720">Serine protease</keyword>